<dbReference type="Proteomes" id="UP000594364">
    <property type="component" value="Chromosome 2"/>
</dbReference>
<organism evidence="2 3">
    <name type="scientific">Epichloe festucae (strain Fl1)</name>
    <dbReference type="NCBI Taxonomy" id="877507"/>
    <lineage>
        <taxon>Eukaryota</taxon>
        <taxon>Fungi</taxon>
        <taxon>Dikarya</taxon>
        <taxon>Ascomycota</taxon>
        <taxon>Pezizomycotina</taxon>
        <taxon>Sordariomycetes</taxon>
        <taxon>Hypocreomycetidae</taxon>
        <taxon>Hypocreales</taxon>
        <taxon>Clavicipitaceae</taxon>
        <taxon>Epichloe</taxon>
    </lineage>
</organism>
<keyword evidence="3" id="KW-1185">Reference proteome</keyword>
<evidence type="ECO:0000256" key="1">
    <source>
        <dbReference type="SAM" id="SignalP"/>
    </source>
</evidence>
<feature type="signal peptide" evidence="1">
    <location>
        <begin position="1"/>
        <end position="19"/>
    </location>
</feature>
<proteinExistence type="predicted"/>
<evidence type="ECO:0000313" key="2">
    <source>
        <dbReference type="EMBL" id="QPG97347.1"/>
    </source>
</evidence>
<accession>A0A7S9KQ98</accession>
<reference evidence="2 3" key="1">
    <citation type="journal article" date="2018" name="PLoS Genet.">
        <title>Repeat elements organise 3D genome structure and mediate transcription in the filamentous fungus Epichloe festucae.</title>
        <authorList>
            <person name="Winter D.J."/>
            <person name="Ganley A.R.D."/>
            <person name="Young C.A."/>
            <person name="Liachko I."/>
            <person name="Schardl C.L."/>
            <person name="Dupont P.Y."/>
            <person name="Berry D."/>
            <person name="Ram A."/>
            <person name="Scott B."/>
            <person name="Cox M.P."/>
        </authorList>
    </citation>
    <scope>NUCLEOTIDE SEQUENCE [LARGE SCALE GENOMIC DNA]</scope>
    <source>
        <strain evidence="2 3">Fl1</strain>
    </source>
</reference>
<sequence length="126" mass="13631">MQILTSALLAAALAGQTLAADLLARQANPDCGEGTFSKTDHYTPVTDCALKQHNVYYCGDSGTTIVHKQSQIVLRAGKVDSTVLVSCGPHGEWGRIYHCRAGQSERFREPNCKGWPIGTVESIKEL</sequence>
<dbReference type="EMBL" id="CP031386">
    <property type="protein sequence ID" value="QPG97347.1"/>
    <property type="molecule type" value="Genomic_DNA"/>
</dbReference>
<gene>
    <name evidence="2" type="ORF">C2857_006179</name>
</gene>
<dbReference type="OrthoDB" id="4950518at2759"/>
<feature type="chain" id="PRO_5034680793" evidence="1">
    <location>
        <begin position="20"/>
        <end position="126"/>
    </location>
</feature>
<evidence type="ECO:0000313" key="3">
    <source>
        <dbReference type="Proteomes" id="UP000594364"/>
    </source>
</evidence>
<name>A0A7S9KQ98_EPIFF</name>
<keyword evidence="1" id="KW-0732">Signal</keyword>
<dbReference type="AlphaFoldDB" id="A0A7S9KQ98"/>
<protein>
    <submittedName>
        <fullName evidence="2">Uncharacterized protein</fullName>
    </submittedName>
</protein>